<reference evidence="2" key="1">
    <citation type="submission" date="2009-01" db="EMBL/GenBank/DDBJ databases">
        <title>Complete sequence of chromosome Cyanothece sp. PCC 7425.</title>
        <authorList>
            <consortium name="US DOE Joint Genome Institute"/>
            <person name="Lucas S."/>
            <person name="Copeland A."/>
            <person name="Lapidus A."/>
            <person name="Glavina del Rio T."/>
            <person name="Dalin E."/>
            <person name="Tice H."/>
            <person name="Bruce D."/>
            <person name="Goodwin L."/>
            <person name="Pitluck S."/>
            <person name="Sims D."/>
            <person name="Meineke L."/>
            <person name="Brettin T."/>
            <person name="Detter J.C."/>
            <person name="Han C."/>
            <person name="Larimer F."/>
            <person name="Land M."/>
            <person name="Hauser L."/>
            <person name="Kyrpides N."/>
            <person name="Ovchinnikova G."/>
            <person name="Liberton M."/>
            <person name="Stoeckel J."/>
            <person name="Banerjee A."/>
            <person name="Singh A."/>
            <person name="Page L."/>
            <person name="Sato H."/>
            <person name="Zhao L."/>
            <person name="Sherman L."/>
            <person name="Pakrasi H."/>
            <person name="Richardson P."/>
        </authorList>
    </citation>
    <scope>NUCLEOTIDE SEQUENCE</scope>
    <source>
        <strain evidence="2">PCC 7425</strain>
    </source>
</reference>
<evidence type="ECO:0000313" key="2">
    <source>
        <dbReference type="EMBL" id="ACL46861.1"/>
    </source>
</evidence>
<feature type="transmembrane region" description="Helical" evidence="1">
    <location>
        <begin position="29"/>
        <end position="46"/>
    </location>
</feature>
<sequence>MHSSGDTIAIATLNGLSKRGCGVPPQKEFYLFTPFGSQIGLLYLLLKQQVK</sequence>
<name>B8HKL7_CYAP4</name>
<dbReference type="STRING" id="395961.Cyan7425_4553"/>
<protein>
    <submittedName>
        <fullName evidence="2">Uncharacterized protein</fullName>
    </submittedName>
</protein>
<proteinExistence type="predicted"/>
<dbReference type="HOGENOM" id="CLU_3097968_0_0_3"/>
<keyword evidence="1" id="KW-0472">Membrane</keyword>
<organism evidence="2">
    <name type="scientific">Cyanothece sp. (strain PCC 7425 / ATCC 29141)</name>
    <dbReference type="NCBI Taxonomy" id="395961"/>
    <lineage>
        <taxon>Bacteria</taxon>
        <taxon>Bacillati</taxon>
        <taxon>Cyanobacteriota</taxon>
        <taxon>Cyanophyceae</taxon>
        <taxon>Gomontiellales</taxon>
        <taxon>Cyanothecaceae</taxon>
        <taxon>Cyanothece</taxon>
    </lineage>
</organism>
<gene>
    <name evidence="2" type="ordered locus">Cyan7425_4553</name>
</gene>
<accession>B8HKL7</accession>
<dbReference type="AlphaFoldDB" id="B8HKL7"/>
<keyword evidence="1" id="KW-1133">Transmembrane helix</keyword>
<evidence type="ECO:0000256" key="1">
    <source>
        <dbReference type="SAM" id="Phobius"/>
    </source>
</evidence>
<dbReference type="EMBL" id="CP001344">
    <property type="protein sequence ID" value="ACL46861.1"/>
    <property type="molecule type" value="Genomic_DNA"/>
</dbReference>
<keyword evidence="1" id="KW-0812">Transmembrane</keyword>
<dbReference type="KEGG" id="cyn:Cyan7425_4553"/>